<dbReference type="PANTHER" id="PTHR46210:SF1">
    <property type="entry name" value="FHA DOMAIN-CONTAINING PROTEIN"/>
    <property type="match status" value="1"/>
</dbReference>
<dbReference type="SUPFAM" id="SSF57850">
    <property type="entry name" value="RING/U-box"/>
    <property type="match status" value="1"/>
</dbReference>
<feature type="compositionally biased region" description="Basic and acidic residues" evidence="4">
    <location>
        <begin position="674"/>
        <end position="690"/>
    </location>
</feature>
<dbReference type="Pfam" id="PF12906">
    <property type="entry name" value="RINGv"/>
    <property type="match status" value="1"/>
</dbReference>
<dbReference type="InterPro" id="IPR000253">
    <property type="entry name" value="FHA_dom"/>
</dbReference>
<evidence type="ECO:0000313" key="8">
    <source>
        <dbReference type="Proteomes" id="UP001295684"/>
    </source>
</evidence>
<evidence type="ECO:0000256" key="4">
    <source>
        <dbReference type="SAM" id="MobiDB-lite"/>
    </source>
</evidence>
<dbReference type="SMART" id="SM00744">
    <property type="entry name" value="RINGv"/>
    <property type="match status" value="1"/>
</dbReference>
<feature type="compositionally biased region" description="Basic and acidic residues" evidence="4">
    <location>
        <begin position="826"/>
        <end position="836"/>
    </location>
</feature>
<feature type="region of interest" description="Disordered" evidence="4">
    <location>
        <begin position="810"/>
        <end position="838"/>
    </location>
</feature>
<evidence type="ECO:0000256" key="1">
    <source>
        <dbReference type="ARBA" id="ARBA00022723"/>
    </source>
</evidence>
<keyword evidence="2" id="KW-0863">Zinc-finger</keyword>
<dbReference type="PROSITE" id="PS50006">
    <property type="entry name" value="FHA_DOMAIN"/>
    <property type="match status" value="1"/>
</dbReference>
<organism evidence="7 8">
    <name type="scientific">Euplotes crassus</name>
    <dbReference type="NCBI Taxonomy" id="5936"/>
    <lineage>
        <taxon>Eukaryota</taxon>
        <taxon>Sar</taxon>
        <taxon>Alveolata</taxon>
        <taxon>Ciliophora</taxon>
        <taxon>Intramacronucleata</taxon>
        <taxon>Spirotrichea</taxon>
        <taxon>Hypotrichia</taxon>
        <taxon>Euplotida</taxon>
        <taxon>Euplotidae</taxon>
        <taxon>Moneuplotes</taxon>
    </lineage>
</organism>
<sequence>MGCWNSIPKELLGSDRPFYSLRLNVRVWSKDSHGLYDYYYKEVNHLAIEGYPKGGKSVGKSNSRVYCTNCLCGGTCDLYRREIPIICTGNCFLYRNTSREIEYQVTIPDEVVEEKYTKILSIAYKKGRYWLYHGKDLAVEDVLKTPSEQLWMPVSTATSVNNKEKYSKYFGYKIKQGDILKFGRVRFRVKKISSSGNMEKMEQNIPSESIHMTEKDGDIDQSMNSKHSFGSSALSEMKKQVNDFFQKCNSELSFEAKKHIDLDKTSSTCERMCRVCLCGEDEMTEDEEENPLFSICTCAGSMKYIHLGCIRTWLEGKIHKKNSDFIHSYNWKNLECELCKTRFKDTHWHNGQQYNILNYLRPTDGAYLIMESFTNTPHKTIHVVSISKHHLKRKSAFSFLVGRENIVDIRITDISVSRAHAYVNYFNGDFYVMDNQAKFGTLALVQKPIEVPYKKDFSVSMQLGRYLLSVSPEMQKPQVCGRNKFERIVGMNEQVFDDHIHKYPYMLGIKMGVINKKSIKTFQDRDGHEELNELHQRKMKKNNKSRKVYADSEGDQDLIKVETQNVLSSVVKNGLFEELKEGNDSLFRSKGVESTRMFKESIGASTDLKTSVDPGFTLTKKTNNFMTDERISLTQRGFGMSPNANETDTLPSNMQMQPRGVLVDPEQYQIPHPSRRENTELLESVPRRLDEDEEEEEEKHEASHINTSHVKRKHHNIIGKIGLRDFTSNSKLKYKCKPLIRSSMNKPPMNEINEVVNEERYRLDQSVNSNENLSSQQDINQHYDDRKFEEEKERIKEEIKEEVKEDILPKVKPKLEPGHKSQSCRKIPEISEDERNSSSVLQLNKVKMNNNFFNL</sequence>
<dbReference type="PROSITE" id="PS51292">
    <property type="entry name" value="ZF_RING_CH"/>
    <property type="match status" value="1"/>
</dbReference>
<dbReference type="InterPro" id="IPR013083">
    <property type="entry name" value="Znf_RING/FYVE/PHD"/>
</dbReference>
<reference evidence="7" key="1">
    <citation type="submission" date="2023-07" db="EMBL/GenBank/DDBJ databases">
        <authorList>
            <consortium name="AG Swart"/>
            <person name="Singh M."/>
            <person name="Singh A."/>
            <person name="Seah K."/>
            <person name="Emmerich C."/>
        </authorList>
    </citation>
    <scope>NUCLEOTIDE SEQUENCE</scope>
    <source>
        <strain evidence="7">DP1</strain>
    </source>
</reference>
<protein>
    <submittedName>
        <fullName evidence="7">Uncharacterized protein</fullName>
    </submittedName>
</protein>
<keyword evidence="1" id="KW-0479">Metal-binding</keyword>
<dbReference type="Gene3D" id="2.60.200.20">
    <property type="match status" value="1"/>
</dbReference>
<evidence type="ECO:0000259" key="5">
    <source>
        <dbReference type="PROSITE" id="PS50006"/>
    </source>
</evidence>
<evidence type="ECO:0000313" key="7">
    <source>
        <dbReference type="EMBL" id="CAI2381940.1"/>
    </source>
</evidence>
<dbReference type="InterPro" id="IPR011016">
    <property type="entry name" value="Znf_RING-CH"/>
</dbReference>
<keyword evidence="3" id="KW-0862">Zinc</keyword>
<feature type="region of interest" description="Disordered" evidence="4">
    <location>
        <begin position="670"/>
        <end position="711"/>
    </location>
</feature>
<proteinExistence type="predicted"/>
<dbReference type="Proteomes" id="UP001295684">
    <property type="component" value="Unassembled WGS sequence"/>
</dbReference>
<evidence type="ECO:0000256" key="2">
    <source>
        <dbReference type="ARBA" id="ARBA00022771"/>
    </source>
</evidence>
<dbReference type="GO" id="GO:0008270">
    <property type="term" value="F:zinc ion binding"/>
    <property type="evidence" value="ECO:0007669"/>
    <property type="project" value="UniProtKB-KW"/>
</dbReference>
<dbReference type="EMBL" id="CAMPGE010024075">
    <property type="protein sequence ID" value="CAI2381940.1"/>
    <property type="molecule type" value="Genomic_DNA"/>
</dbReference>
<keyword evidence="8" id="KW-1185">Reference proteome</keyword>
<dbReference type="InterPro" id="IPR008984">
    <property type="entry name" value="SMAD_FHA_dom_sf"/>
</dbReference>
<evidence type="ECO:0000256" key="3">
    <source>
        <dbReference type="ARBA" id="ARBA00022833"/>
    </source>
</evidence>
<accession>A0AAD1Y1B8</accession>
<dbReference type="AlphaFoldDB" id="A0AAD1Y1B8"/>
<feature type="compositionally biased region" description="Basic and acidic residues" evidence="4">
    <location>
        <begin position="810"/>
        <end position="819"/>
    </location>
</feature>
<feature type="domain" description="FHA" evidence="5">
    <location>
        <begin position="399"/>
        <end position="442"/>
    </location>
</feature>
<dbReference type="CDD" id="cd16495">
    <property type="entry name" value="RING_CH-C4HC3_MARCH"/>
    <property type="match status" value="1"/>
</dbReference>
<comment type="caution">
    <text evidence="7">The sequence shown here is derived from an EMBL/GenBank/DDBJ whole genome shotgun (WGS) entry which is preliminary data.</text>
</comment>
<dbReference type="Gene3D" id="3.30.40.10">
    <property type="entry name" value="Zinc/RING finger domain, C3HC4 (zinc finger)"/>
    <property type="match status" value="1"/>
</dbReference>
<dbReference type="SUPFAM" id="SSF49879">
    <property type="entry name" value="SMAD/FHA domain"/>
    <property type="match status" value="1"/>
</dbReference>
<name>A0AAD1Y1B8_EUPCR</name>
<feature type="domain" description="RING-CH-type" evidence="6">
    <location>
        <begin position="265"/>
        <end position="346"/>
    </location>
</feature>
<dbReference type="Pfam" id="PF00498">
    <property type="entry name" value="FHA"/>
    <property type="match status" value="1"/>
</dbReference>
<evidence type="ECO:0000259" key="6">
    <source>
        <dbReference type="PROSITE" id="PS51292"/>
    </source>
</evidence>
<gene>
    <name evidence="7" type="ORF">ECRASSUSDP1_LOCUS23406</name>
</gene>
<dbReference type="PANTHER" id="PTHR46210">
    <property type="entry name" value="FHA DOMAIN-CONTAINING PROTEIN"/>
    <property type="match status" value="1"/>
</dbReference>